<protein>
    <submittedName>
        <fullName evidence="2">Uncharacterized protein</fullName>
    </submittedName>
</protein>
<organism evidence="2 3">
    <name type="scientific">Keguizhuia sedimenti</name>
    <dbReference type="NCBI Taxonomy" id="3064264"/>
    <lineage>
        <taxon>Bacteria</taxon>
        <taxon>Pseudomonadati</taxon>
        <taxon>Pseudomonadota</taxon>
        <taxon>Betaproteobacteria</taxon>
        <taxon>Burkholderiales</taxon>
        <taxon>Oxalobacteraceae</taxon>
        <taxon>Keguizhuia</taxon>
    </lineage>
</organism>
<reference evidence="2 3" key="1">
    <citation type="submission" date="2023-08" db="EMBL/GenBank/DDBJ databases">
        <title>Oxalobacteraceae gen .nov., isolated from river sludge outside the plant.</title>
        <authorList>
            <person name="Zhao S.Y."/>
        </authorList>
    </citation>
    <scope>NUCLEOTIDE SEQUENCE [LARGE SCALE GENOMIC DNA]</scope>
    <source>
        <strain evidence="2 3">R-40</strain>
    </source>
</reference>
<dbReference type="RefSeq" id="WP_338437835.1">
    <property type="nucleotide sequence ID" value="NZ_JAUYVH010000013.1"/>
</dbReference>
<keyword evidence="1" id="KW-0812">Transmembrane</keyword>
<evidence type="ECO:0000313" key="3">
    <source>
        <dbReference type="Proteomes" id="UP001225596"/>
    </source>
</evidence>
<evidence type="ECO:0000313" key="2">
    <source>
        <dbReference type="EMBL" id="MDQ9171866.1"/>
    </source>
</evidence>
<feature type="transmembrane region" description="Helical" evidence="1">
    <location>
        <begin position="6"/>
        <end position="27"/>
    </location>
</feature>
<dbReference type="EMBL" id="JAUYVH010000013">
    <property type="protein sequence ID" value="MDQ9171866.1"/>
    <property type="molecule type" value="Genomic_DNA"/>
</dbReference>
<sequence>MATQFISAFIVIGLIVFLGVAMTAGVMNAKAKQGKEAGQAIDPASER</sequence>
<accession>A0ABU1BS69</accession>
<comment type="caution">
    <text evidence="2">The sequence shown here is derived from an EMBL/GenBank/DDBJ whole genome shotgun (WGS) entry which is preliminary data.</text>
</comment>
<proteinExistence type="predicted"/>
<gene>
    <name evidence="2" type="ORF">Q8A64_15740</name>
</gene>
<dbReference type="Proteomes" id="UP001225596">
    <property type="component" value="Unassembled WGS sequence"/>
</dbReference>
<name>A0ABU1BS69_9BURK</name>
<evidence type="ECO:0000256" key="1">
    <source>
        <dbReference type="SAM" id="Phobius"/>
    </source>
</evidence>
<keyword evidence="1" id="KW-1133">Transmembrane helix</keyword>
<keyword evidence="3" id="KW-1185">Reference proteome</keyword>
<keyword evidence="1" id="KW-0472">Membrane</keyword>